<organism evidence="2 3">
    <name type="scientific">Linum trigynum</name>
    <dbReference type="NCBI Taxonomy" id="586398"/>
    <lineage>
        <taxon>Eukaryota</taxon>
        <taxon>Viridiplantae</taxon>
        <taxon>Streptophyta</taxon>
        <taxon>Embryophyta</taxon>
        <taxon>Tracheophyta</taxon>
        <taxon>Spermatophyta</taxon>
        <taxon>Magnoliopsida</taxon>
        <taxon>eudicotyledons</taxon>
        <taxon>Gunneridae</taxon>
        <taxon>Pentapetalae</taxon>
        <taxon>rosids</taxon>
        <taxon>fabids</taxon>
        <taxon>Malpighiales</taxon>
        <taxon>Linaceae</taxon>
        <taxon>Linum</taxon>
    </lineage>
</organism>
<name>A0AAV2DT67_9ROSI</name>
<sequence>MRPPHHHLLLLVITPATAEAIFLAALTNRKLASMRNPSPMELQRKLASRHTDAEPYLSTVIPYFWIGGQMSLQ</sequence>
<keyword evidence="1" id="KW-0472">Membrane</keyword>
<dbReference type="AlphaFoldDB" id="A0AAV2DT67"/>
<feature type="transmembrane region" description="Helical" evidence="1">
    <location>
        <begin position="6"/>
        <end position="26"/>
    </location>
</feature>
<proteinExistence type="predicted"/>
<protein>
    <recommendedName>
        <fullName evidence="4">Secreted protein</fullName>
    </recommendedName>
</protein>
<evidence type="ECO:0000313" key="2">
    <source>
        <dbReference type="EMBL" id="CAL1376687.1"/>
    </source>
</evidence>
<gene>
    <name evidence="2" type="ORF">LTRI10_LOCUS18400</name>
</gene>
<keyword evidence="1" id="KW-1133">Transmembrane helix</keyword>
<evidence type="ECO:0008006" key="4">
    <source>
        <dbReference type="Google" id="ProtNLM"/>
    </source>
</evidence>
<keyword evidence="1" id="KW-0812">Transmembrane</keyword>
<dbReference type="Proteomes" id="UP001497516">
    <property type="component" value="Chromosome 3"/>
</dbReference>
<accession>A0AAV2DT67</accession>
<dbReference type="EMBL" id="OZ034816">
    <property type="protein sequence ID" value="CAL1376687.1"/>
    <property type="molecule type" value="Genomic_DNA"/>
</dbReference>
<evidence type="ECO:0000256" key="1">
    <source>
        <dbReference type="SAM" id="Phobius"/>
    </source>
</evidence>
<evidence type="ECO:0000313" key="3">
    <source>
        <dbReference type="Proteomes" id="UP001497516"/>
    </source>
</evidence>
<reference evidence="2 3" key="1">
    <citation type="submission" date="2024-04" db="EMBL/GenBank/DDBJ databases">
        <authorList>
            <person name="Fracassetti M."/>
        </authorList>
    </citation>
    <scope>NUCLEOTIDE SEQUENCE [LARGE SCALE GENOMIC DNA]</scope>
</reference>
<keyword evidence="3" id="KW-1185">Reference proteome</keyword>